<dbReference type="Proteomes" id="UP000054097">
    <property type="component" value="Unassembled WGS sequence"/>
</dbReference>
<dbReference type="GO" id="GO:0005730">
    <property type="term" value="C:nucleolus"/>
    <property type="evidence" value="ECO:0007669"/>
    <property type="project" value="TreeGrafter"/>
</dbReference>
<dbReference type="PANTHER" id="PTHR28096:SF1">
    <property type="entry name" value="PROTEIN FAF1"/>
    <property type="match status" value="1"/>
</dbReference>
<feature type="compositionally biased region" description="Low complexity" evidence="1">
    <location>
        <begin position="67"/>
        <end position="76"/>
    </location>
</feature>
<dbReference type="EMBL" id="KN824603">
    <property type="protein sequence ID" value="KIM19610.1"/>
    <property type="molecule type" value="Genomic_DNA"/>
</dbReference>
<evidence type="ECO:0000313" key="2">
    <source>
        <dbReference type="EMBL" id="KIM19610.1"/>
    </source>
</evidence>
<organism evidence="3 4">
    <name type="scientific">Serendipita vermifera MAFF 305830</name>
    <dbReference type="NCBI Taxonomy" id="933852"/>
    <lineage>
        <taxon>Eukaryota</taxon>
        <taxon>Fungi</taxon>
        <taxon>Dikarya</taxon>
        <taxon>Basidiomycota</taxon>
        <taxon>Agaricomycotina</taxon>
        <taxon>Agaricomycetes</taxon>
        <taxon>Sebacinales</taxon>
        <taxon>Serendipitaceae</taxon>
        <taxon>Serendipita</taxon>
    </lineage>
</organism>
<proteinExistence type="predicted"/>
<gene>
    <name evidence="3" type="ORF">M408DRAFT_334315</name>
    <name evidence="2" type="ORF">M408DRAFT_334333</name>
</gene>
<dbReference type="STRING" id="933852.A0A0C3AHW7"/>
<evidence type="ECO:0000256" key="1">
    <source>
        <dbReference type="SAM" id="MobiDB-lite"/>
    </source>
</evidence>
<dbReference type="GO" id="GO:0000462">
    <property type="term" value="P:maturation of SSU-rRNA from tricistronic rRNA transcript (SSU-rRNA, 5.8S rRNA, LSU-rRNA)"/>
    <property type="evidence" value="ECO:0007669"/>
    <property type="project" value="TreeGrafter"/>
</dbReference>
<reference evidence="4" key="2">
    <citation type="submission" date="2015-01" db="EMBL/GenBank/DDBJ databases">
        <title>Evolutionary Origins and Diversification of the Mycorrhizal Mutualists.</title>
        <authorList>
            <consortium name="DOE Joint Genome Institute"/>
            <consortium name="Mycorrhizal Genomics Consortium"/>
            <person name="Kohler A."/>
            <person name="Kuo A."/>
            <person name="Nagy L.G."/>
            <person name="Floudas D."/>
            <person name="Copeland A."/>
            <person name="Barry K.W."/>
            <person name="Cichocki N."/>
            <person name="Veneault-Fourrey C."/>
            <person name="LaButti K."/>
            <person name="Lindquist E.A."/>
            <person name="Lipzen A."/>
            <person name="Lundell T."/>
            <person name="Morin E."/>
            <person name="Murat C."/>
            <person name="Riley R."/>
            <person name="Ohm R."/>
            <person name="Sun H."/>
            <person name="Tunlid A."/>
            <person name="Henrissat B."/>
            <person name="Grigoriev I.V."/>
            <person name="Hibbett D.S."/>
            <person name="Martin F."/>
        </authorList>
    </citation>
    <scope>NUCLEOTIDE SEQUENCE [LARGE SCALE GENOMIC DNA]</scope>
    <source>
        <strain evidence="4">MAFF 305830</strain>
    </source>
</reference>
<reference evidence="3" key="3">
    <citation type="submission" date="2015-02" db="EMBL/GenBank/DDBJ databases">
        <title>Evolutionary Origins and Diversification of the Mycorrhizal Mutualists.</title>
        <authorList>
            <consortium name="DOE Joint Genome Institute"/>
            <consortium name="Mycorrhizal Genomics Consortium"/>
            <person name="Kohler A."/>
            <person name="Kuo A."/>
            <person name="Nagy L.G."/>
            <person name="Floudas D."/>
            <person name="Copeland A."/>
            <person name="Barry K.W."/>
            <person name="Cichocki N."/>
            <person name="Veneault-Fourrey C."/>
            <person name="LaButti K."/>
            <person name="Lindquist E.A."/>
            <person name="Lipzen A."/>
            <person name="Lundell T."/>
            <person name="Morin E."/>
            <person name="Murat C."/>
            <person name="Riley R."/>
            <person name="Ohm R."/>
            <person name="Sun H."/>
            <person name="Tunlid A."/>
            <person name="Henrissat B."/>
            <person name="Grigoriev I.V."/>
            <person name="Hibbett D.S."/>
            <person name="Martin F."/>
        </authorList>
    </citation>
    <scope>NUCLEOTIDE SEQUENCE</scope>
    <source>
        <strain evidence="3">MAFF 305830</strain>
    </source>
</reference>
<feature type="compositionally biased region" description="Basic and acidic residues" evidence="1">
    <location>
        <begin position="203"/>
        <end position="242"/>
    </location>
</feature>
<evidence type="ECO:0000313" key="4">
    <source>
        <dbReference type="Proteomes" id="UP000054097"/>
    </source>
</evidence>
<feature type="compositionally biased region" description="Acidic residues" evidence="1">
    <location>
        <begin position="77"/>
        <end position="93"/>
    </location>
</feature>
<feature type="region of interest" description="Disordered" evidence="1">
    <location>
        <begin position="203"/>
        <end position="313"/>
    </location>
</feature>
<dbReference type="EMBL" id="KN824584">
    <property type="protein sequence ID" value="KIM19659.1"/>
    <property type="molecule type" value="Genomic_DNA"/>
</dbReference>
<name>A0A0C3AHW7_SERVB</name>
<dbReference type="AlphaFoldDB" id="A0A0C3AHW7"/>
<dbReference type="HOGENOM" id="CLU_051226_0_0_1"/>
<feature type="region of interest" description="Disordered" evidence="1">
    <location>
        <begin position="26"/>
        <end position="156"/>
    </location>
</feature>
<feature type="compositionally biased region" description="Basic residues" evidence="1">
    <location>
        <begin position="302"/>
        <end position="313"/>
    </location>
</feature>
<dbReference type="OrthoDB" id="5556956at2759"/>
<keyword evidence="4" id="KW-1185">Reference proteome</keyword>
<accession>A0A0C3AHW7</accession>
<reference evidence="3 4" key="1">
    <citation type="submission" date="2014-04" db="EMBL/GenBank/DDBJ databases">
        <authorList>
            <consortium name="DOE Joint Genome Institute"/>
            <person name="Kuo A."/>
            <person name="Zuccaro A."/>
            <person name="Kohler A."/>
            <person name="Nagy L.G."/>
            <person name="Floudas D."/>
            <person name="Copeland A."/>
            <person name="Barry K.W."/>
            <person name="Cichocki N."/>
            <person name="Veneault-Fourrey C."/>
            <person name="LaButti K."/>
            <person name="Lindquist E.A."/>
            <person name="Lipzen A."/>
            <person name="Lundell T."/>
            <person name="Morin E."/>
            <person name="Murat C."/>
            <person name="Sun H."/>
            <person name="Tunlid A."/>
            <person name="Henrissat B."/>
            <person name="Grigoriev I.V."/>
            <person name="Hibbett D.S."/>
            <person name="Martin F."/>
            <person name="Nordberg H.P."/>
            <person name="Cantor M.N."/>
            <person name="Hua S.X."/>
        </authorList>
    </citation>
    <scope>NUCLEOTIDE SEQUENCE [LARGE SCALE GENOMIC DNA]</scope>
    <source>
        <strain evidence="3 4">MAFF 305830</strain>
    </source>
</reference>
<protein>
    <submittedName>
        <fullName evidence="3">Uncharacterized protein</fullName>
    </submittedName>
</protein>
<feature type="compositionally biased region" description="Polar residues" evidence="1">
    <location>
        <begin position="108"/>
        <end position="138"/>
    </location>
</feature>
<sequence length="313" mass="34706">MATPSQPKPSTADAFEAFGQQFLAQFGPLPSSRKRKANESLAGPSKKKRKEQSPLIEEKNEAIYTKESSASSNSDADSIDEDEEIDESDDEDEIHNISQVPVVVFDSGKTTKLSSHSKNGFMSSKISKVRGTESTQMTPAARQKAKAEEEEDRQNDKTLFKLIHTKLLSASLDEHSNMSGAKRKKSIEGRVLELATAAKLGKGETTVRKQEHNKAPRHIREGIVDKRRERNQAKLEEAKDAGNYHPMIKRLLVDPEQPKKRVKRDRGIGMGVGKFRGGVLNLGKQDLLKAQGPQVRTDSKRGKGRRPKQGRSG</sequence>
<dbReference type="PANTHER" id="PTHR28096">
    <property type="entry name" value="PROTEIN FAF1"/>
    <property type="match status" value="1"/>
</dbReference>
<evidence type="ECO:0000313" key="3">
    <source>
        <dbReference type="EMBL" id="KIM19659.1"/>
    </source>
</evidence>
<dbReference type="InterPro" id="IPR053030">
    <property type="entry name" value="Ribosomal_biogenesis_FAF1-like"/>
</dbReference>